<accession>A0A1I0I5Y1</accession>
<dbReference type="InterPro" id="IPR002797">
    <property type="entry name" value="Polysacc_synth"/>
</dbReference>
<feature type="transmembrane region" description="Helical" evidence="6">
    <location>
        <begin position="118"/>
        <end position="137"/>
    </location>
</feature>
<dbReference type="EMBL" id="FOHT01000028">
    <property type="protein sequence ID" value="SET91266.1"/>
    <property type="molecule type" value="Genomic_DNA"/>
</dbReference>
<feature type="transmembrane region" description="Helical" evidence="6">
    <location>
        <begin position="321"/>
        <end position="346"/>
    </location>
</feature>
<gene>
    <name evidence="7" type="ORF">SAMN05444285_12851</name>
</gene>
<keyword evidence="3 6" id="KW-0812">Transmembrane</keyword>
<reference evidence="7 8" key="1">
    <citation type="submission" date="2016-10" db="EMBL/GenBank/DDBJ databases">
        <authorList>
            <person name="de Groot N.N."/>
        </authorList>
    </citation>
    <scope>NUCLEOTIDE SEQUENCE [LARGE SCALE GENOMIC DNA]</scope>
    <source>
        <strain evidence="7 8">DSM 25947</strain>
    </source>
</reference>
<evidence type="ECO:0000256" key="2">
    <source>
        <dbReference type="ARBA" id="ARBA00022475"/>
    </source>
</evidence>
<name>A0A1I0I5Y1_9BACT</name>
<feature type="transmembrane region" description="Helical" evidence="6">
    <location>
        <begin position="443"/>
        <end position="464"/>
    </location>
</feature>
<proteinExistence type="predicted"/>
<feature type="transmembrane region" description="Helical" evidence="6">
    <location>
        <begin position="88"/>
        <end position="112"/>
    </location>
</feature>
<keyword evidence="4 6" id="KW-1133">Transmembrane helix</keyword>
<dbReference type="CDD" id="cd13128">
    <property type="entry name" value="MATE_Wzx_like"/>
    <property type="match status" value="1"/>
</dbReference>
<feature type="transmembrane region" description="Helical" evidence="6">
    <location>
        <begin position="44"/>
        <end position="67"/>
    </location>
</feature>
<comment type="subcellular location">
    <subcellularLocation>
        <location evidence="1">Cell membrane</location>
        <topology evidence="1">Multi-pass membrane protein</topology>
    </subcellularLocation>
</comment>
<keyword evidence="2" id="KW-1003">Cell membrane</keyword>
<evidence type="ECO:0000256" key="6">
    <source>
        <dbReference type="SAM" id="Phobius"/>
    </source>
</evidence>
<feature type="transmembrane region" description="Helical" evidence="6">
    <location>
        <begin position="420"/>
        <end position="437"/>
    </location>
</feature>
<evidence type="ECO:0000256" key="3">
    <source>
        <dbReference type="ARBA" id="ARBA00022692"/>
    </source>
</evidence>
<dbReference type="PANTHER" id="PTHR30250">
    <property type="entry name" value="PST FAMILY PREDICTED COLANIC ACID TRANSPORTER"/>
    <property type="match status" value="1"/>
</dbReference>
<evidence type="ECO:0000313" key="8">
    <source>
        <dbReference type="Proteomes" id="UP000181981"/>
    </source>
</evidence>
<keyword evidence="5 6" id="KW-0472">Membrane</keyword>
<dbReference type="InterPro" id="IPR050833">
    <property type="entry name" value="Poly_Biosynth_Transport"/>
</dbReference>
<feature type="transmembrane region" description="Helical" evidence="6">
    <location>
        <begin position="146"/>
        <end position="165"/>
    </location>
</feature>
<dbReference type="RefSeq" id="WP_074780909.1">
    <property type="nucleotide sequence ID" value="NZ_FOHT01000028.1"/>
</dbReference>
<feature type="transmembrane region" description="Helical" evidence="6">
    <location>
        <begin position="212"/>
        <end position="237"/>
    </location>
</feature>
<dbReference type="OrthoDB" id="9815702at2"/>
<evidence type="ECO:0000256" key="5">
    <source>
        <dbReference type="ARBA" id="ARBA00023136"/>
    </source>
</evidence>
<dbReference type="PANTHER" id="PTHR30250:SF11">
    <property type="entry name" value="O-ANTIGEN TRANSPORTER-RELATED"/>
    <property type="match status" value="1"/>
</dbReference>
<evidence type="ECO:0000256" key="1">
    <source>
        <dbReference type="ARBA" id="ARBA00004651"/>
    </source>
</evidence>
<sequence length="494" mass="55193">MQKTPSIKRNLFHNSLLLLSNLLFPFISFSYASRVLGPEAFGKIQFILVFAQYFVLLAAIGIPIYGVREIAKIRHDEARISKTVSELLFLNGISSLLLLLGYLGILFLVPWFHDDLQLYLLGGLIVISAFSNLDWYYNGMEQFRFLSMRSISIKALSLVALFVFVKTKEDLLVYFAVVIFSILANHLWNLWGVRKIISFHFKSLELKRHLPALLTLLGTSVSISIYSVVDTLLLGFLADDTAVGLYTAAVKINKITIPVLIALGTVLIPRITQSLESRDKIQVNKLINQSFAFTCLLGVPVSFGLFLFAREFIISISGPEFANAVLTMKISAPLALIIGIAHIFGFQLLIPAGFERKYLWATFAGMVVSIVLNLLLIGSFKDKGAAVATVTSEIVVTGIAGFFAYKLIKFKLDWRMLSKAFLSCLLFIPIAYGVRSLSENEVIRLLIAVPLSALIYFSIQGWLFKNPLIDEAFVYARTKGWIPAVLNKRKGRIQ</sequence>
<organism evidence="7 8">
    <name type="scientific">Draconibacterium orientale</name>
    <dbReference type="NCBI Taxonomy" id="1168034"/>
    <lineage>
        <taxon>Bacteria</taxon>
        <taxon>Pseudomonadati</taxon>
        <taxon>Bacteroidota</taxon>
        <taxon>Bacteroidia</taxon>
        <taxon>Marinilabiliales</taxon>
        <taxon>Prolixibacteraceae</taxon>
        <taxon>Draconibacterium</taxon>
    </lineage>
</organism>
<feature type="transmembrane region" description="Helical" evidence="6">
    <location>
        <begin position="243"/>
        <end position="269"/>
    </location>
</feature>
<dbReference type="Pfam" id="PF01943">
    <property type="entry name" value="Polysacc_synt"/>
    <property type="match status" value="1"/>
</dbReference>
<dbReference type="AlphaFoldDB" id="A0A1I0I5Y1"/>
<feature type="transmembrane region" description="Helical" evidence="6">
    <location>
        <begin position="12"/>
        <end position="32"/>
    </location>
</feature>
<feature type="transmembrane region" description="Helical" evidence="6">
    <location>
        <begin position="358"/>
        <end position="380"/>
    </location>
</feature>
<feature type="transmembrane region" description="Helical" evidence="6">
    <location>
        <begin position="386"/>
        <end position="408"/>
    </location>
</feature>
<dbReference type="GO" id="GO:0005886">
    <property type="term" value="C:plasma membrane"/>
    <property type="evidence" value="ECO:0007669"/>
    <property type="project" value="UniProtKB-SubCell"/>
</dbReference>
<dbReference type="Proteomes" id="UP000181981">
    <property type="component" value="Unassembled WGS sequence"/>
</dbReference>
<protein>
    <submittedName>
        <fullName evidence="7">Membrane protein involved in the export of O-antigen and teichoic acid</fullName>
    </submittedName>
</protein>
<evidence type="ECO:0000313" key="7">
    <source>
        <dbReference type="EMBL" id="SET91266.1"/>
    </source>
</evidence>
<evidence type="ECO:0000256" key="4">
    <source>
        <dbReference type="ARBA" id="ARBA00022989"/>
    </source>
</evidence>
<feature type="transmembrane region" description="Helical" evidence="6">
    <location>
        <begin position="171"/>
        <end position="191"/>
    </location>
</feature>
<feature type="transmembrane region" description="Helical" evidence="6">
    <location>
        <begin position="290"/>
        <end position="309"/>
    </location>
</feature>